<comment type="caution">
    <text evidence="2">The sequence shown here is derived from an EMBL/GenBank/DDBJ whole genome shotgun (WGS) entry which is preliminary data.</text>
</comment>
<dbReference type="OrthoDB" id="344241at2"/>
<accession>A0A2P2DXC3</accession>
<evidence type="ECO:0000313" key="2">
    <source>
        <dbReference type="EMBL" id="GBF49285.1"/>
    </source>
</evidence>
<dbReference type="RefSeq" id="WP_108973912.1">
    <property type="nucleotide sequence ID" value="NZ_BFBB01000002.1"/>
</dbReference>
<dbReference type="Proteomes" id="UP000245133">
    <property type="component" value="Unassembled WGS sequence"/>
</dbReference>
<gene>
    <name evidence="2" type="primary">flgA</name>
    <name evidence="2" type="ORF">LPTSP4_07950</name>
</gene>
<dbReference type="EMBL" id="BFBB01000002">
    <property type="protein sequence ID" value="GBF49285.1"/>
    <property type="molecule type" value="Genomic_DNA"/>
</dbReference>
<sequence length="309" mass="34797">MRTFCFALLFSSFYVSLFCEEVKTKQSLFLKPKTILATGELKLSHLVTDWKGKDLIIKQNAAAPFELTSDELNDILLKEGSVDANIASFRSGKTIVLPMVEEWKASDLTTSLLSHLEANGPSLDGKFRFYSELPSLKMPKESVSFQWRRGSTRLHAGKRIFPLDLIWKGRVVHSLHIPFVIEEKKEAWFTVKEIEAKTVLQDTDVERKSFFTSDNRIEYEEESPIGKTALIALASGVPLQKKQTRSLHMVERGQEVQLVYTIGSLYLKIKTRALESGNEGDKILLLNLSSQSKIKGTVQSPGVCILSEV</sequence>
<dbReference type="Pfam" id="PF13144">
    <property type="entry name" value="ChapFlgA"/>
    <property type="match status" value="1"/>
</dbReference>
<dbReference type="InterPro" id="IPR039246">
    <property type="entry name" value="Flagellar_FlgA"/>
</dbReference>
<evidence type="ECO:0000313" key="3">
    <source>
        <dbReference type="Proteomes" id="UP000245133"/>
    </source>
</evidence>
<proteinExistence type="predicted"/>
<dbReference type="GO" id="GO:0044780">
    <property type="term" value="P:bacterial-type flagellum assembly"/>
    <property type="evidence" value="ECO:0007669"/>
    <property type="project" value="InterPro"/>
</dbReference>
<name>A0A2P2DXC3_9LEPT</name>
<reference evidence="2 3" key="1">
    <citation type="submission" date="2018-02" db="EMBL/GenBank/DDBJ databases">
        <title>Novel Leptospira species isolated from soil and water in Japan.</title>
        <authorList>
            <person name="Nakao R."/>
            <person name="Masuzawa T."/>
        </authorList>
    </citation>
    <scope>NUCLEOTIDE SEQUENCE [LARGE SCALE GENOMIC DNA]</scope>
    <source>
        <strain evidence="2 3">YH101</strain>
    </source>
</reference>
<dbReference type="PANTHER" id="PTHR36307:SF1">
    <property type="entry name" value="FLAGELLA BASAL BODY P-RING FORMATION PROTEIN FLGA"/>
    <property type="match status" value="1"/>
</dbReference>
<dbReference type="InterPro" id="IPR017585">
    <property type="entry name" value="SAF_FlgA"/>
</dbReference>
<dbReference type="NCBIfam" id="TIGR03170">
    <property type="entry name" value="flgA_cterm"/>
    <property type="match status" value="1"/>
</dbReference>
<dbReference type="Gene3D" id="2.30.30.760">
    <property type="match status" value="1"/>
</dbReference>
<keyword evidence="2" id="KW-0282">Flagellum</keyword>
<keyword evidence="2" id="KW-0969">Cilium</keyword>
<dbReference type="PANTHER" id="PTHR36307">
    <property type="entry name" value="FLAGELLA BASAL BODY P-RING FORMATION PROTEIN FLGA"/>
    <property type="match status" value="1"/>
</dbReference>
<evidence type="ECO:0000259" key="1">
    <source>
        <dbReference type="Pfam" id="PF13144"/>
    </source>
</evidence>
<protein>
    <submittedName>
        <fullName evidence="2">Flagella basal body P-ring formation protein FlgA</fullName>
    </submittedName>
</protein>
<keyword evidence="3" id="KW-1185">Reference proteome</keyword>
<dbReference type="AlphaFoldDB" id="A0A2P2DXC3"/>
<organism evidence="2 3">
    <name type="scientific">Leptospira ryugenii</name>
    <dbReference type="NCBI Taxonomy" id="1917863"/>
    <lineage>
        <taxon>Bacteria</taxon>
        <taxon>Pseudomonadati</taxon>
        <taxon>Spirochaetota</taxon>
        <taxon>Spirochaetia</taxon>
        <taxon>Leptospirales</taxon>
        <taxon>Leptospiraceae</taxon>
        <taxon>Leptospira</taxon>
    </lineage>
</organism>
<keyword evidence="2" id="KW-0966">Cell projection</keyword>
<feature type="domain" description="Flagella basal body P-ring formation protein FlgA SAF" evidence="1">
    <location>
        <begin position="186"/>
        <end position="302"/>
    </location>
</feature>